<evidence type="ECO:0000313" key="1">
    <source>
        <dbReference type="EMBL" id="KAK3698586.1"/>
    </source>
</evidence>
<sequence>MASMSSNHIKHTTESIPIPTSSNNSDSDTKAAAALKGKRSISRSRQQHADVPWTAARCNRLLRTIASRIHILRRLSENDLAEKALRTPKKVKRKRDISVDSVEKLGSKLAAFAPLETPLKGDDPEWFPLDERKPTTRTYAGRGRARKSRAEASSEPVPATGSGFRTPFIKRILRPDAVESPLNDAYSTTSRIGQSARKAKQQDSIQPRTHAERALKTLLDAFDSLLVSTRPPAPAPRRGASSLLGMCVRQVPAYIDLEQHWAEQEEANYNFDATKVVYADLENLGSDGWSGLRDVVRAHAVKMIVDAMDERTWPLQSLDALVEICTKNWAVKESQQILRAWFVCCAGKMSDRLERFVECCVKLGYHGFLFRTLPEQLGCNGRLHEELLESPTIWRELLTAFARLSSRADAAAFLEAYAVENEHSKFDPTTDQDQRTTKRGELLHNVVVLVTALGSTTDNDVSIQGTRRDVAHEVHRIAISTNQMGAQRIVKAETVRTGNEHGVPRTEPFLMSSLMLHVSGDDRARQSDRLAFDTLLKVFVSQERSSVQFPHRKAILLQRAEFVCDVARCLAHVDRGAAQDLIKDTSSGLLKIAKQQCSVPGASALLKELAVSIAMVWAEYRSDNESYVLAEDVEHAASSGSPKGSAIHTPETSRKLNKFRWEASIGEWIATTPAANTMKGRSSLSQDSGIGMSGPESPSNERCVNENELARIITPPDVSSDELPIRSPERPGLASPPETPTKKGRLSSSRSSKDPSPSSRDHVSKKAEPIEYPLQFCMSRASVLPQKRPVVVNESDNHLPLELTGVIGPTDSDQADELAMSPFKSATDLPSTATPSYANDQRVQAKEVIAVAYRDPRPDLLDDADAGGRDELAASPCKAVLRTSMQPIAAEKYCKGSTVEERDELAMTPAARKKLRTSCPSRTIKGRKTSKTSKSHKTSNSVEPRGTRSRTAKAQSRTSRVLRSHVKSSNVVVDTGKDELGL</sequence>
<dbReference type="EMBL" id="JAUTXU010000209">
    <property type="protein sequence ID" value="KAK3698586.1"/>
    <property type="molecule type" value="Genomic_DNA"/>
</dbReference>
<gene>
    <name evidence="1" type="ORF">LTR37_016913</name>
</gene>
<name>A0ACC3MMA7_9PEZI</name>
<proteinExistence type="predicted"/>
<accession>A0ACC3MMA7</accession>
<protein>
    <submittedName>
        <fullName evidence="1">Uncharacterized protein</fullName>
    </submittedName>
</protein>
<organism evidence="1 2">
    <name type="scientific">Vermiconidia calcicola</name>
    <dbReference type="NCBI Taxonomy" id="1690605"/>
    <lineage>
        <taxon>Eukaryota</taxon>
        <taxon>Fungi</taxon>
        <taxon>Dikarya</taxon>
        <taxon>Ascomycota</taxon>
        <taxon>Pezizomycotina</taxon>
        <taxon>Dothideomycetes</taxon>
        <taxon>Dothideomycetidae</taxon>
        <taxon>Mycosphaerellales</taxon>
        <taxon>Extremaceae</taxon>
        <taxon>Vermiconidia</taxon>
    </lineage>
</organism>
<keyword evidence="2" id="KW-1185">Reference proteome</keyword>
<evidence type="ECO:0000313" key="2">
    <source>
        <dbReference type="Proteomes" id="UP001281147"/>
    </source>
</evidence>
<dbReference type="Proteomes" id="UP001281147">
    <property type="component" value="Unassembled WGS sequence"/>
</dbReference>
<reference evidence="1" key="1">
    <citation type="submission" date="2023-07" db="EMBL/GenBank/DDBJ databases">
        <title>Black Yeasts Isolated from many extreme environments.</title>
        <authorList>
            <person name="Coleine C."/>
            <person name="Stajich J.E."/>
            <person name="Selbmann L."/>
        </authorList>
    </citation>
    <scope>NUCLEOTIDE SEQUENCE</scope>
    <source>
        <strain evidence="1">CCFEE 5714</strain>
    </source>
</reference>
<comment type="caution">
    <text evidence="1">The sequence shown here is derived from an EMBL/GenBank/DDBJ whole genome shotgun (WGS) entry which is preliminary data.</text>
</comment>